<dbReference type="PIRSF" id="PIRSF017811">
    <property type="entry name" value="CDK_inhib_pln"/>
    <property type="match status" value="1"/>
</dbReference>
<dbReference type="PANTHER" id="PTHR46776">
    <property type="entry name" value="CYCLIN-DEPENDENT KINASE INHIBITOR 4-RELATED"/>
    <property type="match status" value="1"/>
</dbReference>
<sequence>MEVGVSRKATEVTTSSATTKKRKLDSEQKPLQPPSSDFQLVKERCIVNSPDNSGSPLRTGASDQVASSFRSSNQSSLRSLDLEGEGSETLINGGFSRETTPSSEICGSETDRIMESLLTTTTTKKKKALPASSRQKPSGSKMPSTAEIEDFFSAAEKYEQKRFADKYNYDVAKDVPLEGRYQWVRLKP</sequence>
<proteinExistence type="inferred from homology"/>
<keyword evidence="3" id="KW-0649">Protein kinase inhibitor</keyword>
<evidence type="ECO:0000313" key="7">
    <source>
        <dbReference type="EMBL" id="KAK2991503.1"/>
    </source>
</evidence>
<dbReference type="GO" id="GO:0004861">
    <property type="term" value="F:cyclin-dependent protein serine/threonine kinase inhibitor activity"/>
    <property type="evidence" value="ECO:0007669"/>
    <property type="project" value="InterPro"/>
</dbReference>
<evidence type="ECO:0000256" key="1">
    <source>
        <dbReference type="ARBA" id="ARBA00004642"/>
    </source>
</evidence>
<keyword evidence="8" id="KW-1185">Reference proteome</keyword>
<gene>
    <name evidence="7" type="ORF">RJ640_016538</name>
</gene>
<evidence type="ECO:0000256" key="5">
    <source>
        <dbReference type="SAM" id="MobiDB-lite"/>
    </source>
</evidence>
<comment type="subcellular location">
    <subcellularLocation>
        <location evidence="1">Nucleus</location>
        <location evidence="1">Nucleoplasm</location>
    </subcellularLocation>
</comment>
<dbReference type="InterPro" id="IPR044275">
    <property type="entry name" value="KRP"/>
</dbReference>
<dbReference type="InterPro" id="IPR003175">
    <property type="entry name" value="CDI_dom"/>
</dbReference>
<comment type="similarity">
    <text evidence="2">Belongs to the CDI family. ICK/KRP subfamily.</text>
</comment>
<feature type="compositionally biased region" description="Low complexity" evidence="5">
    <location>
        <begin position="67"/>
        <end position="79"/>
    </location>
</feature>
<organism evidence="7 8">
    <name type="scientific">Escallonia rubra</name>
    <dbReference type="NCBI Taxonomy" id="112253"/>
    <lineage>
        <taxon>Eukaryota</taxon>
        <taxon>Viridiplantae</taxon>
        <taxon>Streptophyta</taxon>
        <taxon>Embryophyta</taxon>
        <taxon>Tracheophyta</taxon>
        <taxon>Spermatophyta</taxon>
        <taxon>Magnoliopsida</taxon>
        <taxon>eudicotyledons</taxon>
        <taxon>Gunneridae</taxon>
        <taxon>Pentapetalae</taxon>
        <taxon>asterids</taxon>
        <taxon>campanulids</taxon>
        <taxon>Escalloniales</taxon>
        <taxon>Escalloniaceae</taxon>
        <taxon>Escallonia</taxon>
    </lineage>
</organism>
<keyword evidence="4" id="KW-0131">Cell cycle</keyword>
<name>A0AA88RKG9_9ASTE</name>
<protein>
    <recommendedName>
        <fullName evidence="6">Cyclin-dependent kinase inhibitor domain-containing protein</fullName>
    </recommendedName>
</protein>
<dbReference type="Pfam" id="PF02234">
    <property type="entry name" value="CDI"/>
    <property type="match status" value="1"/>
</dbReference>
<reference evidence="7" key="1">
    <citation type="submission" date="2022-12" db="EMBL/GenBank/DDBJ databases">
        <title>Draft genome assemblies for two species of Escallonia (Escalloniales).</title>
        <authorList>
            <person name="Chanderbali A."/>
            <person name="Dervinis C."/>
            <person name="Anghel I."/>
            <person name="Soltis D."/>
            <person name="Soltis P."/>
            <person name="Zapata F."/>
        </authorList>
    </citation>
    <scope>NUCLEOTIDE SEQUENCE</scope>
    <source>
        <strain evidence="7">UCBG92.1500</strain>
        <tissue evidence="7">Leaf</tissue>
    </source>
</reference>
<feature type="region of interest" description="Disordered" evidence="5">
    <location>
        <begin position="1"/>
        <end position="105"/>
    </location>
</feature>
<dbReference type="Proteomes" id="UP001187471">
    <property type="component" value="Unassembled WGS sequence"/>
</dbReference>
<feature type="region of interest" description="Disordered" evidence="5">
    <location>
        <begin position="121"/>
        <end position="144"/>
    </location>
</feature>
<feature type="compositionally biased region" description="Polar residues" evidence="5">
    <location>
        <begin position="132"/>
        <end position="143"/>
    </location>
</feature>
<evidence type="ECO:0000256" key="3">
    <source>
        <dbReference type="ARBA" id="ARBA00023013"/>
    </source>
</evidence>
<evidence type="ECO:0000259" key="6">
    <source>
        <dbReference type="Pfam" id="PF02234"/>
    </source>
</evidence>
<dbReference type="EMBL" id="JAVXUO010000518">
    <property type="protein sequence ID" value="KAK2991503.1"/>
    <property type="molecule type" value="Genomic_DNA"/>
</dbReference>
<feature type="domain" description="Cyclin-dependent kinase inhibitor" evidence="6">
    <location>
        <begin position="142"/>
        <end position="186"/>
    </location>
</feature>
<evidence type="ECO:0000313" key="8">
    <source>
        <dbReference type="Proteomes" id="UP001187471"/>
    </source>
</evidence>
<evidence type="ECO:0000256" key="4">
    <source>
        <dbReference type="ARBA" id="ARBA00023306"/>
    </source>
</evidence>
<feature type="compositionally biased region" description="Polar residues" evidence="5">
    <location>
        <begin position="49"/>
        <end position="66"/>
    </location>
</feature>
<evidence type="ECO:0000256" key="2">
    <source>
        <dbReference type="ARBA" id="ARBA00010274"/>
    </source>
</evidence>
<dbReference type="GO" id="GO:0005654">
    <property type="term" value="C:nucleoplasm"/>
    <property type="evidence" value="ECO:0007669"/>
    <property type="project" value="UniProtKB-SubCell"/>
</dbReference>
<dbReference type="Gene3D" id="4.10.365.10">
    <property type="entry name" value="p27"/>
    <property type="match status" value="1"/>
</dbReference>
<dbReference type="InterPro" id="IPR044898">
    <property type="entry name" value="CDI_dom_sf"/>
</dbReference>
<dbReference type="GO" id="GO:0051726">
    <property type="term" value="P:regulation of cell cycle"/>
    <property type="evidence" value="ECO:0007669"/>
    <property type="project" value="InterPro"/>
</dbReference>
<dbReference type="AlphaFoldDB" id="A0AA88RKG9"/>
<accession>A0AA88RKG9</accession>
<comment type="caution">
    <text evidence="7">The sequence shown here is derived from an EMBL/GenBank/DDBJ whole genome shotgun (WGS) entry which is preliminary data.</text>
</comment>